<evidence type="ECO:0000313" key="9">
    <source>
        <dbReference type="Proteomes" id="UP000477651"/>
    </source>
</evidence>
<keyword evidence="2 6" id="KW-0808">Transferase</keyword>
<evidence type="ECO:0000256" key="2">
    <source>
        <dbReference type="ARBA" id="ARBA00022679"/>
    </source>
</evidence>
<evidence type="ECO:0000256" key="5">
    <source>
        <dbReference type="ARBA" id="ARBA00022840"/>
    </source>
</evidence>
<dbReference type="InterPro" id="IPR029056">
    <property type="entry name" value="Ribokinase-like"/>
</dbReference>
<evidence type="ECO:0000256" key="1">
    <source>
        <dbReference type="ARBA" id="ARBA00010688"/>
    </source>
</evidence>
<dbReference type="InterPro" id="IPR011611">
    <property type="entry name" value="PfkB_dom"/>
</dbReference>
<dbReference type="RefSeq" id="WP_163764740.1">
    <property type="nucleotide sequence ID" value="NZ_JAAGYR010000015.1"/>
</dbReference>
<sequence length="308" mass="33235">MTKIWVIGDAVVDLIPDGENHYLRCAGGAPANVAVGVARLGVPSAFIGRVGNDPLGKFMQQTLAAENVQTTHMILDPQQRTSTVIVGLDNGERSFTFMVKPSADQFLQTNDLPPFHAGEWLHCCSIALVNNPSREATFEAIRRIKVAGGFFSFDPNLRESLWDSLEEMKTVVMQAVALADVLKFSEEELTLLTNTSRLEQAIQYITSQFSDKLILITLGEKGTLYYFKGESAVIAGKALEPVDTTGAGDAFVGGLLAGLAQHTNWHYDKTILEQIICQANACGALATTAKGAMSALPDKAKLAAFLSQ</sequence>
<name>A0A6L9Y7C6_9BURK</name>
<dbReference type="GO" id="GO:0006000">
    <property type="term" value="P:fructose metabolic process"/>
    <property type="evidence" value="ECO:0007669"/>
    <property type="project" value="UniProtKB-ARBA"/>
</dbReference>
<dbReference type="PANTHER" id="PTHR43085:SF1">
    <property type="entry name" value="PSEUDOURIDINE KINASE-RELATED"/>
    <property type="match status" value="1"/>
</dbReference>
<accession>A0A6L9Y7C6</accession>
<evidence type="ECO:0000259" key="7">
    <source>
        <dbReference type="Pfam" id="PF00294"/>
    </source>
</evidence>
<dbReference type="PROSITE" id="PS00584">
    <property type="entry name" value="PFKB_KINASES_2"/>
    <property type="match status" value="1"/>
</dbReference>
<reference evidence="8 9" key="1">
    <citation type="submission" date="2020-02" db="EMBL/GenBank/DDBJ databases">
        <title>Pelistega sp. NLN82 were isolated from wild rodents of the Hainan Island.</title>
        <authorList>
            <person name="Niu N."/>
            <person name="Zhou J."/>
        </authorList>
    </citation>
    <scope>NUCLEOTIDE SEQUENCE [LARGE SCALE GENOMIC DNA]</scope>
    <source>
        <strain evidence="8 9">NLN82</strain>
    </source>
</reference>
<dbReference type="Proteomes" id="UP000477651">
    <property type="component" value="Unassembled WGS sequence"/>
</dbReference>
<keyword evidence="5" id="KW-0067">ATP-binding</keyword>
<dbReference type="InterPro" id="IPR002173">
    <property type="entry name" value="Carboh/pur_kinase_PfkB_CS"/>
</dbReference>
<proteinExistence type="inferred from homology"/>
<dbReference type="EMBL" id="JAAGYR010000015">
    <property type="protein sequence ID" value="NEN76291.1"/>
    <property type="molecule type" value="Genomic_DNA"/>
</dbReference>
<dbReference type="Pfam" id="PF00294">
    <property type="entry name" value="PfkB"/>
    <property type="match status" value="1"/>
</dbReference>
<evidence type="ECO:0000256" key="6">
    <source>
        <dbReference type="RuleBase" id="RU003704"/>
    </source>
</evidence>
<dbReference type="CDD" id="cd01167">
    <property type="entry name" value="bac_FRK"/>
    <property type="match status" value="1"/>
</dbReference>
<dbReference type="PANTHER" id="PTHR43085">
    <property type="entry name" value="HEXOKINASE FAMILY MEMBER"/>
    <property type="match status" value="1"/>
</dbReference>
<keyword evidence="4 6" id="KW-0418">Kinase</keyword>
<dbReference type="InterPro" id="IPR002139">
    <property type="entry name" value="Ribo/fructo_kinase"/>
</dbReference>
<dbReference type="SUPFAM" id="SSF53613">
    <property type="entry name" value="Ribokinase-like"/>
    <property type="match status" value="1"/>
</dbReference>
<comment type="similarity">
    <text evidence="1 6">Belongs to the carbohydrate kinase PfkB family.</text>
</comment>
<dbReference type="GO" id="GO:0008865">
    <property type="term" value="F:fructokinase activity"/>
    <property type="evidence" value="ECO:0007669"/>
    <property type="project" value="UniProtKB-ARBA"/>
</dbReference>
<dbReference type="AlphaFoldDB" id="A0A6L9Y7C6"/>
<dbReference type="InterPro" id="IPR050306">
    <property type="entry name" value="PfkB_Carbo_kinase"/>
</dbReference>
<evidence type="ECO:0000256" key="4">
    <source>
        <dbReference type="ARBA" id="ARBA00022777"/>
    </source>
</evidence>
<dbReference type="Gene3D" id="3.40.1190.20">
    <property type="match status" value="1"/>
</dbReference>
<keyword evidence="3" id="KW-0547">Nucleotide-binding</keyword>
<evidence type="ECO:0000313" key="8">
    <source>
        <dbReference type="EMBL" id="NEN76291.1"/>
    </source>
</evidence>
<dbReference type="PRINTS" id="PR00990">
    <property type="entry name" value="RIBOKINASE"/>
</dbReference>
<dbReference type="NCBIfam" id="NF006957">
    <property type="entry name" value="PRK09434.1"/>
    <property type="match status" value="1"/>
</dbReference>
<gene>
    <name evidence="8" type="ORF">F9B74_08145</name>
</gene>
<organism evidence="8 9">
    <name type="scientific">Pelistega ratti</name>
    <dbReference type="NCBI Taxonomy" id="2652177"/>
    <lineage>
        <taxon>Bacteria</taxon>
        <taxon>Pseudomonadati</taxon>
        <taxon>Pseudomonadota</taxon>
        <taxon>Betaproteobacteria</taxon>
        <taxon>Burkholderiales</taxon>
        <taxon>Alcaligenaceae</taxon>
        <taxon>Pelistega</taxon>
    </lineage>
</organism>
<evidence type="ECO:0000256" key="3">
    <source>
        <dbReference type="ARBA" id="ARBA00022741"/>
    </source>
</evidence>
<dbReference type="PROSITE" id="PS00583">
    <property type="entry name" value="PFKB_KINASES_1"/>
    <property type="match status" value="1"/>
</dbReference>
<dbReference type="GO" id="GO:0005524">
    <property type="term" value="F:ATP binding"/>
    <property type="evidence" value="ECO:0007669"/>
    <property type="project" value="UniProtKB-KW"/>
</dbReference>
<feature type="domain" description="Carbohydrate kinase PfkB" evidence="7">
    <location>
        <begin position="1"/>
        <end position="298"/>
    </location>
</feature>
<keyword evidence="9" id="KW-1185">Reference proteome</keyword>
<protein>
    <submittedName>
        <fullName evidence="8">Aminoimidazole riboside kinase</fullName>
    </submittedName>
</protein>
<comment type="caution">
    <text evidence="8">The sequence shown here is derived from an EMBL/GenBank/DDBJ whole genome shotgun (WGS) entry which is preliminary data.</text>
</comment>